<dbReference type="InterPro" id="IPR013766">
    <property type="entry name" value="Thioredoxin_domain"/>
</dbReference>
<feature type="chain" id="PRO_5017665127" evidence="4">
    <location>
        <begin position="25"/>
        <end position="391"/>
    </location>
</feature>
<evidence type="ECO:0000313" key="7">
    <source>
        <dbReference type="Proteomes" id="UP000260983"/>
    </source>
</evidence>
<comment type="similarity">
    <text evidence="1">Belongs to the glutathione peroxidase family.</text>
</comment>
<proteinExistence type="inferred from homology"/>
<dbReference type="RefSeq" id="WP_117724403.1">
    <property type="nucleotide sequence ID" value="NZ_QSUL01000007.1"/>
</dbReference>
<evidence type="ECO:0000256" key="3">
    <source>
        <dbReference type="ARBA" id="ARBA00023002"/>
    </source>
</evidence>
<accession>A0A3E5BCS0</accession>
<dbReference type="EMBL" id="QSUL01000007">
    <property type="protein sequence ID" value="RGN35411.1"/>
    <property type="molecule type" value="Genomic_DNA"/>
</dbReference>
<dbReference type="GO" id="GO:0006979">
    <property type="term" value="P:response to oxidative stress"/>
    <property type="evidence" value="ECO:0007669"/>
    <property type="project" value="InterPro"/>
</dbReference>
<dbReference type="Proteomes" id="UP000260983">
    <property type="component" value="Unassembled WGS sequence"/>
</dbReference>
<dbReference type="PROSITE" id="PS51352">
    <property type="entry name" value="THIOREDOXIN_2"/>
    <property type="match status" value="1"/>
</dbReference>
<feature type="domain" description="Thioredoxin" evidence="5">
    <location>
        <begin position="247"/>
        <end position="386"/>
    </location>
</feature>
<evidence type="ECO:0000313" key="6">
    <source>
        <dbReference type="EMBL" id="RGN35411.1"/>
    </source>
</evidence>
<dbReference type="InterPro" id="IPR000889">
    <property type="entry name" value="Glutathione_peroxidase"/>
</dbReference>
<evidence type="ECO:0000256" key="1">
    <source>
        <dbReference type="ARBA" id="ARBA00006926"/>
    </source>
</evidence>
<dbReference type="PROSITE" id="PS51355">
    <property type="entry name" value="GLUTATHIONE_PEROXID_3"/>
    <property type="match status" value="1"/>
</dbReference>
<dbReference type="InterPro" id="IPR012336">
    <property type="entry name" value="Thioredoxin-like_fold"/>
</dbReference>
<dbReference type="CDD" id="cd02966">
    <property type="entry name" value="TlpA_like_family"/>
    <property type="match status" value="1"/>
</dbReference>
<dbReference type="InterPro" id="IPR050553">
    <property type="entry name" value="Thioredoxin_ResA/DsbE_sf"/>
</dbReference>
<evidence type="ECO:0000259" key="5">
    <source>
        <dbReference type="PROSITE" id="PS51352"/>
    </source>
</evidence>
<comment type="caution">
    <text evidence="6">The sequence shown here is derived from an EMBL/GenBank/DDBJ whole genome shotgun (WGS) entry which is preliminary data.</text>
</comment>
<dbReference type="GO" id="GO:0004601">
    <property type="term" value="F:peroxidase activity"/>
    <property type="evidence" value="ECO:0007669"/>
    <property type="project" value="UniProtKB-KW"/>
</dbReference>
<organism evidence="6 7">
    <name type="scientific">Bacteroides oleiciplenus</name>
    <dbReference type="NCBI Taxonomy" id="626931"/>
    <lineage>
        <taxon>Bacteria</taxon>
        <taxon>Pseudomonadati</taxon>
        <taxon>Bacteroidota</taxon>
        <taxon>Bacteroidia</taxon>
        <taxon>Bacteroidales</taxon>
        <taxon>Bacteroidaceae</taxon>
        <taxon>Bacteroides</taxon>
    </lineage>
</organism>
<dbReference type="PANTHER" id="PTHR42852">
    <property type="entry name" value="THIOL:DISULFIDE INTERCHANGE PROTEIN DSBE"/>
    <property type="match status" value="1"/>
</dbReference>
<feature type="signal peptide" evidence="4">
    <location>
        <begin position="1"/>
        <end position="24"/>
    </location>
</feature>
<sequence length="391" mass="45017">MKQFLPTALLTSMLLISSCTTIPAFRIDATTQGIQAGDTLIFTHHSLPDWKEVSYDTLITTREGKFSFNKIIGKTSLYNIVYRPSQAEPLPYCNRGFSFYVRPGDHLKVKGDIEFFPAMHKEGGMYDDPRLQRILTLEDSITVEMNKLYRKLRHFADLRGTPQANPDSMIYYNQAYRQCRSKELSEARRNFYNTADDSEYAALEYMQALHEIPYKEAQERFTRFIPEVQSSTTGKIIEQLLKVMKNIEPGNTPSEFTVIAADSSRISLSDYRGKYLLIYHWGYGCPGTTWVHPRLLELYAKYHDKGFEILGFTGDERPQNLSGDAEVTALYFPPWPTVYTEQKENSFIATDYYFNGVPILMVISPEGKTLLRGYSDIYQPLKDLLEKEMGE</sequence>
<gene>
    <name evidence="6" type="ORF">DXB65_12395</name>
</gene>
<evidence type="ECO:0000256" key="2">
    <source>
        <dbReference type="ARBA" id="ARBA00022559"/>
    </source>
</evidence>
<keyword evidence="2" id="KW-0575">Peroxidase</keyword>
<dbReference type="PANTHER" id="PTHR42852:SF13">
    <property type="entry name" value="PROTEIN DIPZ"/>
    <property type="match status" value="1"/>
</dbReference>
<dbReference type="Pfam" id="PF13905">
    <property type="entry name" value="Thioredoxin_8"/>
    <property type="match status" value="1"/>
</dbReference>
<protein>
    <submittedName>
        <fullName evidence="6">TlpA family protein disulfide reductase</fullName>
    </submittedName>
</protein>
<dbReference type="Gene3D" id="3.40.30.10">
    <property type="entry name" value="Glutaredoxin"/>
    <property type="match status" value="1"/>
</dbReference>
<dbReference type="InterPro" id="IPR036249">
    <property type="entry name" value="Thioredoxin-like_sf"/>
</dbReference>
<name>A0A3E5BCS0_9BACE</name>
<keyword evidence="3" id="KW-0560">Oxidoreductase</keyword>
<reference evidence="6 7" key="1">
    <citation type="submission" date="2018-08" db="EMBL/GenBank/DDBJ databases">
        <title>A genome reference for cultivated species of the human gut microbiota.</title>
        <authorList>
            <person name="Zou Y."/>
            <person name="Xue W."/>
            <person name="Luo G."/>
        </authorList>
    </citation>
    <scope>NUCLEOTIDE SEQUENCE [LARGE SCALE GENOMIC DNA]</scope>
    <source>
        <strain evidence="6 7">OM05-15BH</strain>
    </source>
</reference>
<dbReference type="PROSITE" id="PS51257">
    <property type="entry name" value="PROKAR_LIPOPROTEIN"/>
    <property type="match status" value="1"/>
</dbReference>
<evidence type="ECO:0000256" key="4">
    <source>
        <dbReference type="SAM" id="SignalP"/>
    </source>
</evidence>
<keyword evidence="4" id="KW-0732">Signal</keyword>
<dbReference type="AlphaFoldDB" id="A0A3E5BCS0"/>
<dbReference type="SUPFAM" id="SSF52833">
    <property type="entry name" value="Thioredoxin-like"/>
    <property type="match status" value="1"/>
</dbReference>